<name>A0A1H8WIP3_9EURY</name>
<dbReference type="AlphaFoldDB" id="A0A1H8WIP3"/>
<feature type="region of interest" description="Disordered" evidence="1">
    <location>
        <begin position="1"/>
        <end position="54"/>
    </location>
</feature>
<evidence type="ECO:0000313" key="2">
    <source>
        <dbReference type="EMBL" id="SEP27554.1"/>
    </source>
</evidence>
<dbReference type="Proteomes" id="UP000198775">
    <property type="component" value="Unassembled WGS sequence"/>
</dbReference>
<keyword evidence="3" id="KW-1185">Reference proteome</keyword>
<feature type="compositionally biased region" description="Acidic residues" evidence="1">
    <location>
        <begin position="14"/>
        <end position="28"/>
    </location>
</feature>
<organism evidence="2 3">
    <name type="scientific">Halorientalis persicus</name>
    <dbReference type="NCBI Taxonomy" id="1367881"/>
    <lineage>
        <taxon>Archaea</taxon>
        <taxon>Methanobacteriati</taxon>
        <taxon>Methanobacteriota</taxon>
        <taxon>Stenosarchaea group</taxon>
        <taxon>Halobacteria</taxon>
        <taxon>Halobacteriales</taxon>
        <taxon>Haloarculaceae</taxon>
        <taxon>Halorientalis</taxon>
    </lineage>
</organism>
<evidence type="ECO:0000313" key="3">
    <source>
        <dbReference type="Proteomes" id="UP000198775"/>
    </source>
</evidence>
<dbReference type="NCBIfam" id="TIGR03174">
    <property type="entry name" value="cas_Csc3"/>
    <property type="match status" value="1"/>
</dbReference>
<dbReference type="InterPro" id="IPR017589">
    <property type="entry name" value="CRISPR-assoc_prot_Cas10d/Csc3"/>
</dbReference>
<accession>A0A1H8WIP3</accession>
<dbReference type="OrthoDB" id="258401at2157"/>
<gene>
    <name evidence="2" type="ORF">SAMN05216388_10613</name>
</gene>
<feature type="compositionally biased region" description="Acidic residues" evidence="1">
    <location>
        <begin position="40"/>
        <end position="49"/>
    </location>
</feature>
<feature type="compositionally biased region" description="Basic and acidic residues" evidence="1">
    <location>
        <begin position="1"/>
        <end position="13"/>
    </location>
</feature>
<dbReference type="EMBL" id="FOCX01000061">
    <property type="protein sequence ID" value="SEP27554.1"/>
    <property type="molecule type" value="Genomic_DNA"/>
</dbReference>
<evidence type="ECO:0000256" key="1">
    <source>
        <dbReference type="SAM" id="MobiDB-lite"/>
    </source>
</evidence>
<reference evidence="3" key="1">
    <citation type="submission" date="2016-10" db="EMBL/GenBank/DDBJ databases">
        <authorList>
            <person name="Varghese N."/>
            <person name="Submissions S."/>
        </authorList>
    </citation>
    <scope>NUCLEOTIDE SEQUENCE [LARGE SCALE GENOMIC DNA]</scope>
    <source>
        <strain evidence="3">IBRC-M 10043</strain>
    </source>
</reference>
<protein>
    <submittedName>
        <fullName evidence="2">CRISPR-associated protein Csc3</fullName>
    </submittedName>
</protein>
<dbReference type="RefSeq" id="WP_092664863.1">
    <property type="nucleotide sequence ID" value="NZ_FOCX01000061.1"/>
</dbReference>
<sequence>MTDDDRKQAKFDDIGSESDGGSEQEPTEGVDSFSTAFLENPEEEFETDPNSETVESKLDSVLSEYITQVDPRLVEAGWSFLPNKSVEYGKVDQSMLNHTRNLVYFLHQLARQVENTDLPPITPKKLRHLIALAVAHDYHKLRKVDENPDERFDIQVKELEPFIEEMGLDEFSAIQNDPNSTLSIRTFRSCAVDHHDTKNANSTRVTTTWREYRPLIRLADAMASSTTPEAATNDRVQDRFREAFPDGDMELVHHQTGHISGVFTNFLNKAVSEYLQEEYDYQLLTMYQDGCVYLAPTEQDQPKNNEELVATITSRLKDSISNSHPSYNDVDQLQSNLSIAYAQGLYSPNEADFFYAGSGTMLQAVVRKGVTDGDANDSATDDATESMELLESELETEFEKTAQQYGLARFVNTIKSWFVDPLLPRDRTANDLIRATVSVFNLSDELSENLVSLSEDTTSELKSGGKWEYSYAIAQGLLDRHGTGPVIPTVEDDIIKTVSDGLTALVDEDTDWRTRIQETHAGDMVTGVRAFIAENLSIGNNSSILTSATVDTYEEYRLQKENRYKGKICTLCSRGVAAGGNLGPMKSKKSLTTLRDGFSNRKMVGSSERKLLLCLICRIEFSLRETAASRRDEGRLFFHLVPDYFYTPYSWRLYSRLVNRFTGENRVRLGRLAERVFDIDSLEEFTGVMDELTQPEGNGRTMIESLSQDFDRNRQFGAQTVGYFKNPDNDTEFQFFGAFLALTVSAYTGMRVYLSSSPVPEMRSRDFPEFAKIGSGFTQVSEFFDGKVTLTELSDQLQSTAALIKLGYSLQYYKFDNKSKNNRYNDSLFAKYLRITRNEMLPGSYLFKRATQAELNSSDEGPYIPALMRYAVALDQRNAIRQSNSQMTDTPHNRITTLANLAYDAIRPASGHDRKPHRVERVFRESVKAVSKTGQQLDREDYRMCVSGRLQKMIDRQAGDAVYPVSAEESDAGTSLQERLEEYARYFVDEILYGIANGRPSQLKRLENNLADGFFGATLRAEAEYYEEDDAEKQTADQI</sequence>
<proteinExistence type="predicted"/>